<accession>A0A0A2L593</accession>
<name>A0A0A2L593_PENIT</name>
<feature type="region of interest" description="Disordered" evidence="2">
    <location>
        <begin position="212"/>
        <end position="242"/>
    </location>
</feature>
<protein>
    <submittedName>
        <fullName evidence="5">Cell wall beta-glucan synthesis</fullName>
    </submittedName>
</protein>
<dbReference type="PANTHER" id="PTHR35185">
    <property type="entry name" value="SERINE/THREONINE-RICH PROTEIN ADG2-RELATED"/>
    <property type="match status" value="1"/>
</dbReference>
<keyword evidence="1 3" id="KW-0732">Signal</keyword>
<gene>
    <name evidence="5" type="ORF">PITC_008500</name>
</gene>
<dbReference type="PANTHER" id="PTHR35185:SF1">
    <property type="entry name" value="UPF0619 GPI-ANCHORED MEMBRANE PROTEIN C1322.10"/>
    <property type="match status" value="1"/>
</dbReference>
<dbReference type="EMBL" id="JQGA01000629">
    <property type="protein sequence ID" value="KGO74326.1"/>
    <property type="molecule type" value="Genomic_DNA"/>
</dbReference>
<dbReference type="InterPro" id="IPR018466">
    <property type="entry name" value="Kre9/Knh1-like_N"/>
</dbReference>
<organism evidence="5 6">
    <name type="scientific">Penicillium italicum</name>
    <name type="common">Blue mold</name>
    <dbReference type="NCBI Taxonomy" id="40296"/>
    <lineage>
        <taxon>Eukaryota</taxon>
        <taxon>Fungi</taxon>
        <taxon>Dikarya</taxon>
        <taxon>Ascomycota</taxon>
        <taxon>Pezizomycotina</taxon>
        <taxon>Eurotiomycetes</taxon>
        <taxon>Eurotiomycetidae</taxon>
        <taxon>Eurotiales</taxon>
        <taxon>Aspergillaceae</taxon>
        <taxon>Penicillium</taxon>
    </lineage>
</organism>
<dbReference type="InterPro" id="IPR052479">
    <property type="entry name" value="GPI-anchor_Adhesion_Reg"/>
</dbReference>
<evidence type="ECO:0000313" key="5">
    <source>
        <dbReference type="EMBL" id="KGO74326.1"/>
    </source>
</evidence>
<dbReference type="HOGENOM" id="CLU_1107439_0_0_1"/>
<feature type="compositionally biased region" description="Low complexity" evidence="2">
    <location>
        <begin position="118"/>
        <end position="182"/>
    </location>
</feature>
<dbReference type="OrthoDB" id="5316007at2759"/>
<dbReference type="Pfam" id="PF10342">
    <property type="entry name" value="Kre9_KNH"/>
    <property type="match status" value="1"/>
</dbReference>
<sequence>MRYSFTITALSLLSSAFAITVTTPTSDTVWDFSTTKTIKFTSDPSDPPVISIILRLKDGSFQTKLADNVKTSDGEYTTQPNPSISNGDDYEIQIIDSAGELAVSDIFTVKKGASDDGTPSSSSSTTSSSTSSATSSSSSSSSSTTSSSATSTATTSTTSVTSTLTTSASSTPTSSTSPLSSSGMMQLRTMIQGDHTNTPLFIADSTAITTASSSSSTSSTSSSTATSSSSSGTSSTSATASALPSTGAASSQISAPKGAMALLGAALALFHV</sequence>
<reference evidence="5 6" key="1">
    <citation type="journal article" date="2015" name="Mol. Plant Microbe Interact.">
        <title>Genome, transcriptome, and functional analyses of Penicillium expansum provide new insights into secondary metabolism and pathogenicity.</title>
        <authorList>
            <person name="Ballester A.R."/>
            <person name="Marcet-Houben M."/>
            <person name="Levin E."/>
            <person name="Sela N."/>
            <person name="Selma-Lazaro C."/>
            <person name="Carmona L."/>
            <person name="Wisniewski M."/>
            <person name="Droby S."/>
            <person name="Gonzalez-Candelas L."/>
            <person name="Gabaldon T."/>
        </authorList>
    </citation>
    <scope>NUCLEOTIDE SEQUENCE [LARGE SCALE GENOMIC DNA]</scope>
    <source>
        <strain evidence="5 6">PHI-1</strain>
    </source>
</reference>
<feature type="chain" id="PRO_5001989872" evidence="3">
    <location>
        <begin position="19"/>
        <end position="272"/>
    </location>
</feature>
<dbReference type="Proteomes" id="UP000030104">
    <property type="component" value="Unassembled WGS sequence"/>
</dbReference>
<evidence type="ECO:0000256" key="1">
    <source>
        <dbReference type="ARBA" id="ARBA00022729"/>
    </source>
</evidence>
<feature type="signal peptide" evidence="3">
    <location>
        <begin position="1"/>
        <end position="18"/>
    </location>
</feature>
<evidence type="ECO:0000313" key="6">
    <source>
        <dbReference type="Proteomes" id="UP000030104"/>
    </source>
</evidence>
<evidence type="ECO:0000259" key="4">
    <source>
        <dbReference type="Pfam" id="PF10342"/>
    </source>
</evidence>
<proteinExistence type="predicted"/>
<evidence type="ECO:0000256" key="3">
    <source>
        <dbReference type="SAM" id="SignalP"/>
    </source>
</evidence>
<keyword evidence="6" id="KW-1185">Reference proteome</keyword>
<comment type="caution">
    <text evidence="5">The sequence shown here is derived from an EMBL/GenBank/DDBJ whole genome shotgun (WGS) entry which is preliminary data.</text>
</comment>
<evidence type="ECO:0000256" key="2">
    <source>
        <dbReference type="SAM" id="MobiDB-lite"/>
    </source>
</evidence>
<feature type="region of interest" description="Disordered" evidence="2">
    <location>
        <begin position="112"/>
        <end position="182"/>
    </location>
</feature>
<feature type="domain" description="Yeast cell wall synthesis Kre9/Knh1-like N-terminal" evidence="4">
    <location>
        <begin position="23"/>
        <end position="109"/>
    </location>
</feature>
<dbReference type="OMA" id="PSSDTEW"/>
<dbReference type="STRING" id="40296.A0A0A2L593"/>
<dbReference type="AlphaFoldDB" id="A0A0A2L593"/>